<evidence type="ECO:0000313" key="9">
    <source>
        <dbReference type="EMBL" id="EOR95630.1"/>
    </source>
</evidence>
<dbReference type="PANTHER" id="PTHR30026:SF20">
    <property type="entry name" value="OUTER MEMBRANE PROTEIN TOLC"/>
    <property type="match status" value="1"/>
</dbReference>
<feature type="chain" id="PRO_5004481990" evidence="8">
    <location>
        <begin position="27"/>
        <end position="442"/>
    </location>
</feature>
<dbReference type="GO" id="GO:0009279">
    <property type="term" value="C:cell outer membrane"/>
    <property type="evidence" value="ECO:0007669"/>
    <property type="project" value="UniProtKB-SubCell"/>
</dbReference>
<comment type="caution">
    <text evidence="9">The sequence shown here is derived from an EMBL/GenBank/DDBJ whole genome shotgun (WGS) entry which is preliminary data.</text>
</comment>
<proteinExistence type="inferred from homology"/>
<comment type="subcellular location">
    <subcellularLocation>
        <location evidence="1">Cell outer membrane</location>
    </subcellularLocation>
</comment>
<keyword evidence="8" id="KW-0732">Signal</keyword>
<dbReference type="GO" id="GO:0015288">
    <property type="term" value="F:porin activity"/>
    <property type="evidence" value="ECO:0007669"/>
    <property type="project" value="TreeGrafter"/>
</dbReference>
<dbReference type="EMBL" id="AQPN01000044">
    <property type="protein sequence ID" value="EOR95630.1"/>
    <property type="molecule type" value="Genomic_DNA"/>
</dbReference>
<keyword evidence="6" id="KW-0472">Membrane</keyword>
<keyword evidence="4" id="KW-1134">Transmembrane beta strand</keyword>
<dbReference type="Pfam" id="PF02321">
    <property type="entry name" value="OEP"/>
    <property type="match status" value="2"/>
</dbReference>
<dbReference type="STRING" id="1150600.ADIARSV_1145"/>
<evidence type="ECO:0000256" key="3">
    <source>
        <dbReference type="ARBA" id="ARBA00022448"/>
    </source>
</evidence>
<reference evidence="9 10" key="1">
    <citation type="journal article" date="2013" name="Genome Announc.">
        <title>Draft Genome Sequence of Arcticibacter svalbardensis Strain MN12-7T, a Member of the Family Sphingobacteriaceae Isolated from an Arctic Soil Sample.</title>
        <authorList>
            <person name="Shivaji S."/>
            <person name="Ara S."/>
            <person name="Prasad S."/>
            <person name="Manasa B.P."/>
            <person name="Begum Z."/>
            <person name="Singh A."/>
            <person name="Kumar Pinnaka A."/>
        </authorList>
    </citation>
    <scope>NUCLEOTIDE SEQUENCE [LARGE SCALE GENOMIC DNA]</scope>
    <source>
        <strain evidence="9 10">MN12-7</strain>
    </source>
</reference>
<sequence length="442" mass="48852">MIKNMSQLIKIVLSLLIVFHSGISLAQDTTVIKQPAIWNLQTCLAYAKQNNIQIISLKLGTKTTEQALLLSKAAQLPDLYGSASQSLNHGQGSSVTSSGSIGINSALIVYNGGYLKTDIKQKSLSVKSADLSVEEQENTLVIQITQAYLNILLDKESIIYSNDLVKTSKAQLIQAQQRFSAGSIARRDVVQFEAQLASDTYTLTTAENAQRQDVLSLKQLLQISHETAFEVASPDTIKSRVLIPALNEVRKFALENRPEIKNSEYGVQIARLDLDKAKSGYLPTLSLSGSTGTNYASNSSYSYTGAQFNNNFNQQIGLTLSVPIFTKRANKTNTELAKIAIDQAELSLKNTKLLLSQDIEQYYISALNAQGQFNAAEKQYEYNEEIYRIATEELRLGAANVFDFYQQRNLFVQAQQAYVQAKYNAALSASTYNFYLGIPVNL</sequence>
<protein>
    <submittedName>
        <fullName evidence="9">RND efflux system, outer membrane lipoprotein CmeC</fullName>
    </submittedName>
</protein>
<name>R9GVU2_9SPHI</name>
<dbReference type="GO" id="GO:1990281">
    <property type="term" value="C:efflux pump complex"/>
    <property type="evidence" value="ECO:0007669"/>
    <property type="project" value="TreeGrafter"/>
</dbReference>
<dbReference type="eggNOG" id="COG1538">
    <property type="taxonomic scope" value="Bacteria"/>
</dbReference>
<feature type="signal peptide" evidence="8">
    <location>
        <begin position="1"/>
        <end position="26"/>
    </location>
</feature>
<dbReference type="PANTHER" id="PTHR30026">
    <property type="entry name" value="OUTER MEMBRANE PROTEIN TOLC"/>
    <property type="match status" value="1"/>
</dbReference>
<evidence type="ECO:0000256" key="5">
    <source>
        <dbReference type="ARBA" id="ARBA00022692"/>
    </source>
</evidence>
<dbReference type="InterPro" id="IPR051906">
    <property type="entry name" value="TolC-like"/>
</dbReference>
<evidence type="ECO:0000256" key="4">
    <source>
        <dbReference type="ARBA" id="ARBA00022452"/>
    </source>
</evidence>
<dbReference type="InterPro" id="IPR003423">
    <property type="entry name" value="OMP_efflux"/>
</dbReference>
<accession>R9GVU2</accession>
<keyword evidence="7" id="KW-0998">Cell outer membrane</keyword>
<evidence type="ECO:0000256" key="6">
    <source>
        <dbReference type="ARBA" id="ARBA00023136"/>
    </source>
</evidence>
<evidence type="ECO:0000256" key="8">
    <source>
        <dbReference type="SAM" id="SignalP"/>
    </source>
</evidence>
<dbReference type="PATRIC" id="fig|1150600.3.peg.1125"/>
<dbReference type="GO" id="GO:0015562">
    <property type="term" value="F:efflux transmembrane transporter activity"/>
    <property type="evidence" value="ECO:0007669"/>
    <property type="project" value="InterPro"/>
</dbReference>
<keyword evidence="10" id="KW-1185">Reference proteome</keyword>
<organism evidence="9 10">
    <name type="scientific">Arcticibacter svalbardensis MN12-7</name>
    <dbReference type="NCBI Taxonomy" id="1150600"/>
    <lineage>
        <taxon>Bacteria</taxon>
        <taxon>Pseudomonadati</taxon>
        <taxon>Bacteroidota</taxon>
        <taxon>Sphingobacteriia</taxon>
        <taxon>Sphingobacteriales</taxon>
        <taxon>Sphingobacteriaceae</taxon>
        <taxon>Arcticibacter</taxon>
    </lineage>
</organism>
<keyword evidence="3" id="KW-0813">Transport</keyword>
<evidence type="ECO:0000256" key="1">
    <source>
        <dbReference type="ARBA" id="ARBA00004442"/>
    </source>
</evidence>
<keyword evidence="5" id="KW-0812">Transmembrane</keyword>
<dbReference type="SUPFAM" id="SSF56954">
    <property type="entry name" value="Outer membrane efflux proteins (OEP)"/>
    <property type="match status" value="1"/>
</dbReference>
<keyword evidence="9" id="KW-0449">Lipoprotein</keyword>
<evidence type="ECO:0000256" key="7">
    <source>
        <dbReference type="ARBA" id="ARBA00023237"/>
    </source>
</evidence>
<gene>
    <name evidence="9" type="ORF">ADIARSV_1145</name>
</gene>
<evidence type="ECO:0000313" key="10">
    <source>
        <dbReference type="Proteomes" id="UP000014174"/>
    </source>
</evidence>
<evidence type="ECO:0000256" key="2">
    <source>
        <dbReference type="ARBA" id="ARBA00007613"/>
    </source>
</evidence>
<dbReference type="Proteomes" id="UP000014174">
    <property type="component" value="Unassembled WGS sequence"/>
</dbReference>
<comment type="similarity">
    <text evidence="2">Belongs to the outer membrane factor (OMF) (TC 1.B.17) family.</text>
</comment>
<dbReference type="Gene3D" id="1.20.1600.10">
    <property type="entry name" value="Outer membrane efflux proteins (OEP)"/>
    <property type="match status" value="1"/>
</dbReference>
<dbReference type="AlphaFoldDB" id="R9GVU2"/>